<feature type="domain" description="Methylmalonyl-CoA mutase alpha/beta chain catalytic" evidence="1">
    <location>
        <begin position="110"/>
        <end position="443"/>
    </location>
</feature>
<dbReference type="Pfam" id="PF01642">
    <property type="entry name" value="MM_CoA_mutase"/>
    <property type="match status" value="1"/>
</dbReference>
<evidence type="ECO:0000259" key="1">
    <source>
        <dbReference type="Pfam" id="PF01642"/>
    </source>
</evidence>
<name>A0ABS3CHW9_9BACT</name>
<dbReference type="Gene3D" id="3.20.20.240">
    <property type="entry name" value="Methylmalonyl-CoA mutase"/>
    <property type="match status" value="1"/>
</dbReference>
<protein>
    <recommendedName>
        <fullName evidence="1">Methylmalonyl-CoA mutase alpha/beta chain catalytic domain-containing protein</fullName>
    </recommendedName>
</protein>
<proteinExistence type="predicted"/>
<dbReference type="PANTHER" id="PTHR48101:SF1">
    <property type="entry name" value="METHYLMALONYL-COA MUTASE, LARGE SUBUNIT"/>
    <property type="match status" value="1"/>
</dbReference>
<dbReference type="RefSeq" id="WP_206585916.1">
    <property type="nucleotide sequence ID" value="NZ_JAFKCU010000002.1"/>
</dbReference>
<dbReference type="InterPro" id="IPR016176">
    <property type="entry name" value="Cbl-dep_enz_cat"/>
</dbReference>
<organism evidence="2 3">
    <name type="scientific">Algoriphagus pacificus</name>
    <dbReference type="NCBI Taxonomy" id="2811234"/>
    <lineage>
        <taxon>Bacteria</taxon>
        <taxon>Pseudomonadati</taxon>
        <taxon>Bacteroidota</taxon>
        <taxon>Cytophagia</taxon>
        <taxon>Cytophagales</taxon>
        <taxon>Cyclobacteriaceae</taxon>
        <taxon>Algoriphagus</taxon>
    </lineage>
</organism>
<gene>
    <name evidence="2" type="ORF">J0A69_07315</name>
</gene>
<dbReference type="InterPro" id="IPR006099">
    <property type="entry name" value="MeMalonylCoA_mutase_a/b_cat"/>
</dbReference>
<dbReference type="Proteomes" id="UP000664480">
    <property type="component" value="Unassembled WGS sequence"/>
</dbReference>
<accession>A0ABS3CHW9</accession>
<keyword evidence="3" id="KW-1185">Reference proteome</keyword>
<reference evidence="2 3" key="1">
    <citation type="submission" date="2021-03" db="EMBL/GenBank/DDBJ databases">
        <title>novel species isolated from a fishpond in China.</title>
        <authorList>
            <person name="Lu H."/>
            <person name="Cai Z."/>
        </authorList>
    </citation>
    <scope>NUCLEOTIDE SEQUENCE [LARGE SCALE GENOMIC DNA]</scope>
    <source>
        <strain evidence="2 3">YJ13C</strain>
    </source>
</reference>
<evidence type="ECO:0000313" key="3">
    <source>
        <dbReference type="Proteomes" id="UP000664480"/>
    </source>
</evidence>
<comment type="caution">
    <text evidence="2">The sequence shown here is derived from an EMBL/GenBank/DDBJ whole genome shotgun (WGS) entry which is preliminary data.</text>
</comment>
<evidence type="ECO:0000313" key="2">
    <source>
        <dbReference type="EMBL" id="MBN7815229.1"/>
    </source>
</evidence>
<sequence length="465" mass="52845">MTKDSFFDFPSSSKSDWIDQVKKDLKGKDFDTTLVKELWDEIKIEPYYTSEELPAIHEQLDFNPEPKLPGFSPRSWNTIYSIKPVDDKGANKKILAALESGADALLIHLDGSEDLNQLLKGVLTEFIHIYFSPIRNARLVYSQIWEWRESVQLKPSMLRGAVLWSPTTELFLTGEGFQESLDLAKDMIDRFSAYLEFYPLTLDIARYADAGASGIQQLGFGLGEMIEWMDAMIKKGVSVAMLFDSTAFYASVGGHYFPEIAKLKSFRILLLELAANLGQNLDPSQLHFIVSTSTWSKSLIDLNTNLIRQTYEGMAAILGGGNGIWIRDVEEENSDFRKRIARNVSIILKEESYLNKVMDPSAGSYYVENLIDDLKTSVLSQLKDLENDGGWLKAFESRKIHEEVRKRRKEIQHLFLDGKQVSVGSNKYLDKAATNGTFIDFQEKEFELKPCRASYLLESKTLKNS</sequence>
<dbReference type="SUPFAM" id="SSF51703">
    <property type="entry name" value="Cobalamin (vitamin B12)-dependent enzymes"/>
    <property type="match status" value="1"/>
</dbReference>
<dbReference type="PANTHER" id="PTHR48101">
    <property type="entry name" value="METHYLMALONYL-COA MUTASE, MITOCHONDRIAL-RELATED"/>
    <property type="match status" value="1"/>
</dbReference>
<dbReference type="EMBL" id="JAFKCU010000002">
    <property type="protein sequence ID" value="MBN7815229.1"/>
    <property type="molecule type" value="Genomic_DNA"/>
</dbReference>